<reference evidence="9 10" key="1">
    <citation type="journal article" date="2011" name="Syst. Appl. Microbiol.">
        <title>Defluviimonas denitrificans gen. nov., sp. nov., and Pararhodobacter aggregans gen. nov., sp. nov., non-phototrophic Rhodobacteraceae from the biofilter of a marine aquaculture.</title>
        <authorList>
            <person name="Foesel B.U."/>
            <person name="Drake H.L."/>
            <person name="Schramm A."/>
        </authorList>
    </citation>
    <scope>NUCLEOTIDE SEQUENCE [LARGE SCALE GENOMIC DNA]</scope>
    <source>
        <strain evidence="9 10">D1-19</strain>
    </source>
</reference>
<name>A0A2T7UTT9_9RHOB</name>
<dbReference type="OrthoDB" id="6183232at2"/>
<feature type="transmembrane region" description="Helical" evidence="7">
    <location>
        <begin position="74"/>
        <end position="95"/>
    </location>
</feature>
<feature type="transmembrane region" description="Helical" evidence="7">
    <location>
        <begin position="12"/>
        <end position="36"/>
    </location>
</feature>
<keyword evidence="4 7" id="KW-0812">Transmembrane</keyword>
<evidence type="ECO:0000256" key="6">
    <source>
        <dbReference type="ARBA" id="ARBA00023136"/>
    </source>
</evidence>
<keyword evidence="10" id="KW-1185">Reference proteome</keyword>
<dbReference type="InterPro" id="IPR055348">
    <property type="entry name" value="DctQ"/>
</dbReference>
<feature type="transmembrane region" description="Helical" evidence="7">
    <location>
        <begin position="154"/>
        <end position="177"/>
    </location>
</feature>
<keyword evidence="6 7" id="KW-0472">Membrane</keyword>
<keyword evidence="2 7" id="KW-0813">Transport</keyword>
<organism evidence="9 10">
    <name type="scientific">Pararhodobacter aggregans</name>
    <dbReference type="NCBI Taxonomy" id="404875"/>
    <lineage>
        <taxon>Bacteria</taxon>
        <taxon>Pseudomonadati</taxon>
        <taxon>Pseudomonadota</taxon>
        <taxon>Alphaproteobacteria</taxon>
        <taxon>Rhodobacterales</taxon>
        <taxon>Paracoccaceae</taxon>
        <taxon>Pararhodobacter</taxon>
    </lineage>
</organism>
<evidence type="ECO:0000256" key="7">
    <source>
        <dbReference type="RuleBase" id="RU369079"/>
    </source>
</evidence>
<comment type="similarity">
    <text evidence="7">Belongs to the TRAP transporter small permease family.</text>
</comment>
<comment type="subcellular location">
    <subcellularLocation>
        <location evidence="7">Cell inner membrane</location>
        <topology evidence="7">Multi-pass membrane protein</topology>
    </subcellularLocation>
    <subcellularLocation>
        <location evidence="1">Cell membrane</location>
        <topology evidence="1">Multi-pass membrane protein</topology>
    </subcellularLocation>
</comment>
<comment type="subunit">
    <text evidence="7">The complex comprises the extracytoplasmic solute receptor protein and the two transmembrane proteins.</text>
</comment>
<evidence type="ECO:0000259" key="8">
    <source>
        <dbReference type="Pfam" id="PF04290"/>
    </source>
</evidence>
<protein>
    <recommendedName>
        <fullName evidence="7">TRAP transporter small permease protein</fullName>
    </recommendedName>
</protein>
<evidence type="ECO:0000256" key="1">
    <source>
        <dbReference type="ARBA" id="ARBA00004651"/>
    </source>
</evidence>
<keyword evidence="3" id="KW-1003">Cell membrane</keyword>
<gene>
    <name evidence="9" type="ORF">DDE23_07560</name>
</gene>
<dbReference type="GO" id="GO:0005886">
    <property type="term" value="C:plasma membrane"/>
    <property type="evidence" value="ECO:0007669"/>
    <property type="project" value="UniProtKB-SubCell"/>
</dbReference>
<feature type="transmembrane region" description="Helical" evidence="7">
    <location>
        <begin position="116"/>
        <end position="134"/>
    </location>
</feature>
<keyword evidence="5 7" id="KW-1133">Transmembrane helix</keyword>
<comment type="caution">
    <text evidence="9">The sequence shown here is derived from an EMBL/GenBank/DDBJ whole genome shotgun (WGS) entry which is preliminary data.</text>
</comment>
<evidence type="ECO:0000313" key="10">
    <source>
        <dbReference type="Proteomes" id="UP000244810"/>
    </source>
</evidence>
<evidence type="ECO:0000256" key="5">
    <source>
        <dbReference type="ARBA" id="ARBA00022989"/>
    </source>
</evidence>
<dbReference type="EMBL" id="QDDR01000003">
    <property type="protein sequence ID" value="PVE47991.1"/>
    <property type="molecule type" value="Genomic_DNA"/>
</dbReference>
<dbReference type="AlphaFoldDB" id="A0A2T7UTT9"/>
<dbReference type="Proteomes" id="UP000244810">
    <property type="component" value="Unassembled WGS sequence"/>
</dbReference>
<proteinExistence type="inferred from homology"/>
<comment type="function">
    <text evidence="7">Part of the tripartite ATP-independent periplasmic (TRAP) transport system.</text>
</comment>
<dbReference type="Pfam" id="PF04290">
    <property type="entry name" value="DctQ"/>
    <property type="match status" value="1"/>
</dbReference>
<keyword evidence="7" id="KW-0997">Cell inner membrane</keyword>
<sequence>MFATIHRIFYGIAWLMAVIGGLVLTILVLMLCLSIIGREASDLLHSTWMQSTMPGLARQLLDAGVGPIFGDYELLVGGLAFAVFCFLGWCQITAGHATVDVFTSGLSDRTRRWMQVLIEALFAAALVLIAVQLYDGMNTLARRRSTTFLLQYPLWWNYALALVPAIATAAIAVYMALVRLAEAVTNRTLIATAGADH</sequence>
<evidence type="ECO:0000256" key="4">
    <source>
        <dbReference type="ARBA" id="ARBA00022692"/>
    </source>
</evidence>
<dbReference type="RefSeq" id="WP_107751364.1">
    <property type="nucleotide sequence ID" value="NZ_QBKF01000004.1"/>
</dbReference>
<evidence type="ECO:0000313" key="9">
    <source>
        <dbReference type="EMBL" id="PVE47991.1"/>
    </source>
</evidence>
<dbReference type="GO" id="GO:0022857">
    <property type="term" value="F:transmembrane transporter activity"/>
    <property type="evidence" value="ECO:0007669"/>
    <property type="project" value="UniProtKB-UniRule"/>
</dbReference>
<feature type="domain" description="Tripartite ATP-independent periplasmic transporters DctQ component" evidence="8">
    <location>
        <begin position="66"/>
        <end position="180"/>
    </location>
</feature>
<evidence type="ECO:0000256" key="3">
    <source>
        <dbReference type="ARBA" id="ARBA00022475"/>
    </source>
</evidence>
<evidence type="ECO:0000256" key="2">
    <source>
        <dbReference type="ARBA" id="ARBA00022448"/>
    </source>
</evidence>
<accession>A0A2T7UTT9</accession>